<feature type="transmembrane region" description="Helical" evidence="1">
    <location>
        <begin position="36"/>
        <end position="56"/>
    </location>
</feature>
<dbReference type="InterPro" id="IPR045781">
    <property type="entry name" value="SxtJ"/>
</dbReference>
<feature type="transmembrane region" description="Helical" evidence="1">
    <location>
        <begin position="76"/>
        <end position="97"/>
    </location>
</feature>
<protein>
    <recommendedName>
        <fullName evidence="4">SxtJ</fullName>
    </recommendedName>
</protein>
<reference evidence="2 3" key="1">
    <citation type="journal article" date="2016" name="Nat. Commun.">
        <title>Thousands of microbial genomes shed light on interconnected biogeochemical processes in an aquifer system.</title>
        <authorList>
            <person name="Anantharaman K."/>
            <person name="Brown C.T."/>
            <person name="Hug L.A."/>
            <person name="Sharon I."/>
            <person name="Castelle C.J."/>
            <person name="Probst A.J."/>
            <person name="Thomas B.C."/>
            <person name="Singh A."/>
            <person name="Wilkins M.J."/>
            <person name="Karaoz U."/>
            <person name="Brodie E.L."/>
            <person name="Williams K.H."/>
            <person name="Hubbard S.S."/>
            <person name="Banfield J.F."/>
        </authorList>
    </citation>
    <scope>NUCLEOTIDE SEQUENCE [LARGE SCALE GENOMIC DNA]</scope>
</reference>
<sequence length="130" mass="14776">MNSTNNSELKKFGLLIGLIFVVIGFFPAIKGRALNLYLIIIGVVFILLAVLAPNFLSPVHKGWMKVGKILGRINTFLILSIIFFLFITPYGFAYKIFGSSSKKFAHRSSKNSYWIKREPANPKEEMKRTF</sequence>
<dbReference type="Proteomes" id="UP000178526">
    <property type="component" value="Unassembled WGS sequence"/>
</dbReference>
<accession>A0A1F7REH8</accession>
<dbReference type="EMBL" id="MGDB01000109">
    <property type="protein sequence ID" value="OGL39953.1"/>
    <property type="molecule type" value="Genomic_DNA"/>
</dbReference>
<keyword evidence="1" id="KW-0812">Transmembrane</keyword>
<comment type="caution">
    <text evidence="2">The sequence shown here is derived from an EMBL/GenBank/DDBJ whole genome shotgun (WGS) entry which is preliminary data.</text>
</comment>
<evidence type="ECO:0000256" key="1">
    <source>
        <dbReference type="SAM" id="Phobius"/>
    </source>
</evidence>
<evidence type="ECO:0000313" key="3">
    <source>
        <dbReference type="Proteomes" id="UP000178526"/>
    </source>
</evidence>
<dbReference type="Pfam" id="PF19588">
    <property type="entry name" value="SxtJ"/>
    <property type="match status" value="1"/>
</dbReference>
<evidence type="ECO:0000313" key="2">
    <source>
        <dbReference type="EMBL" id="OGL39953.1"/>
    </source>
</evidence>
<name>A0A1F7REH8_9BACT</name>
<keyword evidence="1" id="KW-0472">Membrane</keyword>
<feature type="transmembrane region" description="Helical" evidence="1">
    <location>
        <begin position="12"/>
        <end position="29"/>
    </location>
</feature>
<proteinExistence type="predicted"/>
<evidence type="ECO:0008006" key="4">
    <source>
        <dbReference type="Google" id="ProtNLM"/>
    </source>
</evidence>
<gene>
    <name evidence="2" type="ORF">A2042_00340</name>
</gene>
<keyword evidence="1" id="KW-1133">Transmembrane helix</keyword>
<dbReference type="AlphaFoldDB" id="A0A1F7REH8"/>
<organism evidence="2 3">
    <name type="scientific">Candidatus Schekmanbacteria bacterium GWA2_38_11</name>
    <dbReference type="NCBI Taxonomy" id="1817876"/>
    <lineage>
        <taxon>Bacteria</taxon>
        <taxon>Candidatus Schekmaniibacteriota</taxon>
    </lineage>
</organism>